<dbReference type="EMBL" id="CP127363">
    <property type="protein sequence ID" value="WIY49815.1"/>
    <property type="molecule type" value="Genomic_DNA"/>
</dbReference>
<dbReference type="Pfam" id="PF01323">
    <property type="entry name" value="DSBA"/>
    <property type="match status" value="1"/>
</dbReference>
<sequence length="228" mass="24550">MTAAVPPPSSPAAPLRIDFVSDISCPWCAIGLQSLGQALEALDGTVQAEVHFQPFELNPGMPPGGQDIGEHLAEKYGASAEQTAQTQRAIAERGAALGFEFRMDRRGRIYNTFDAHRLLHWAHEVAGPQAQEALKRALFHAYFTEGRDPGDRALLVELAAGAGLDAARAQQVLDAGEYADAVRERESFYQQHGIHSVPAVIVNGRHLIQGGQPPEVFEQALRQIAAGG</sequence>
<reference evidence="2 3" key="1">
    <citation type="submission" date="2023-06" db="EMBL/GenBank/DDBJ databases">
        <authorList>
            <person name="Ham H."/>
            <person name="Park D.S."/>
        </authorList>
    </citation>
    <scope>NUCLEOTIDE SEQUENCE [LARGE SCALE GENOMIC DNA]</scope>
    <source>
        <strain evidence="2 3">KACC 17005</strain>
    </source>
</reference>
<dbReference type="Gene3D" id="3.40.30.10">
    <property type="entry name" value="Glutaredoxin"/>
    <property type="match status" value="1"/>
</dbReference>
<dbReference type="PANTHER" id="PTHR13887:SF41">
    <property type="entry name" value="THIOREDOXIN SUPERFAMILY PROTEIN"/>
    <property type="match status" value="1"/>
</dbReference>
<dbReference type="RefSeq" id="WP_011797016.1">
    <property type="nucleotide sequence ID" value="NZ_CP023687.1"/>
</dbReference>
<name>A0ABY9ASA1_PARCI</name>
<dbReference type="CDD" id="cd03024">
    <property type="entry name" value="DsbA_FrnE"/>
    <property type="match status" value="1"/>
</dbReference>
<dbReference type="InterPro" id="IPR036249">
    <property type="entry name" value="Thioredoxin-like_sf"/>
</dbReference>
<evidence type="ECO:0000313" key="3">
    <source>
        <dbReference type="Proteomes" id="UP001242732"/>
    </source>
</evidence>
<dbReference type="Proteomes" id="UP001242732">
    <property type="component" value="Chromosome"/>
</dbReference>
<dbReference type="InterPro" id="IPR001853">
    <property type="entry name" value="DSBA-like_thioredoxin_dom"/>
</dbReference>
<proteinExistence type="predicted"/>
<protein>
    <submittedName>
        <fullName evidence="2">DsbA family oxidoreductase</fullName>
    </submittedName>
</protein>
<gene>
    <name evidence="2" type="ORF">QRO08_04360</name>
</gene>
<organism evidence="2 3">
    <name type="scientific">Paracidovorax citrulli</name>
    <name type="common">Acidovorax citrulli</name>
    <dbReference type="NCBI Taxonomy" id="80869"/>
    <lineage>
        <taxon>Bacteria</taxon>
        <taxon>Pseudomonadati</taxon>
        <taxon>Pseudomonadota</taxon>
        <taxon>Betaproteobacteria</taxon>
        <taxon>Burkholderiales</taxon>
        <taxon>Comamonadaceae</taxon>
        <taxon>Paracidovorax</taxon>
    </lineage>
</organism>
<accession>A0ABY9ASA1</accession>
<dbReference type="SUPFAM" id="SSF52833">
    <property type="entry name" value="Thioredoxin-like"/>
    <property type="match status" value="1"/>
</dbReference>
<feature type="domain" description="DSBA-like thioredoxin" evidence="1">
    <location>
        <begin position="17"/>
        <end position="221"/>
    </location>
</feature>
<dbReference type="PANTHER" id="PTHR13887">
    <property type="entry name" value="GLUTATHIONE S-TRANSFERASE KAPPA"/>
    <property type="match status" value="1"/>
</dbReference>
<evidence type="ECO:0000313" key="2">
    <source>
        <dbReference type="EMBL" id="WIY49815.1"/>
    </source>
</evidence>
<evidence type="ECO:0000259" key="1">
    <source>
        <dbReference type="Pfam" id="PF01323"/>
    </source>
</evidence>
<keyword evidence="3" id="KW-1185">Reference proteome</keyword>